<organism evidence="2 3">
    <name type="scientific">Allofournierella massiliensis</name>
    <dbReference type="NCBI Taxonomy" id="1650663"/>
    <lineage>
        <taxon>Bacteria</taxon>
        <taxon>Bacillati</taxon>
        <taxon>Bacillota</taxon>
        <taxon>Clostridia</taxon>
        <taxon>Eubacteriales</taxon>
        <taxon>Oscillospiraceae</taxon>
        <taxon>Allofournierella</taxon>
    </lineage>
</organism>
<dbReference type="EMBL" id="SLUM01000023">
    <property type="protein sequence ID" value="TCL54202.1"/>
    <property type="molecule type" value="Genomic_DNA"/>
</dbReference>
<dbReference type="Proteomes" id="UP000295184">
    <property type="component" value="Unassembled WGS sequence"/>
</dbReference>
<evidence type="ECO:0000313" key="3">
    <source>
        <dbReference type="Proteomes" id="UP000295184"/>
    </source>
</evidence>
<protein>
    <submittedName>
        <fullName evidence="2">Uncharacterized protein</fullName>
    </submittedName>
</protein>
<accession>A0A4V2QAX3</accession>
<dbReference type="OrthoDB" id="1914550at2"/>
<proteinExistence type="predicted"/>
<reference evidence="2 3" key="1">
    <citation type="submission" date="2019-03" db="EMBL/GenBank/DDBJ databases">
        <title>Genomic Encyclopedia of Type Strains, Phase IV (KMG-IV): sequencing the most valuable type-strain genomes for metagenomic binning, comparative biology and taxonomic classification.</title>
        <authorList>
            <person name="Goeker M."/>
        </authorList>
    </citation>
    <scope>NUCLEOTIDE SEQUENCE [LARGE SCALE GENOMIC DNA]</scope>
    <source>
        <strain evidence="2 3">DSM 100451</strain>
    </source>
</reference>
<dbReference type="RefSeq" id="WP_006573873.1">
    <property type="nucleotide sequence ID" value="NZ_CABKVM010000015.1"/>
</dbReference>
<name>A0A4V2QAX3_9FIRM</name>
<feature type="region of interest" description="Disordered" evidence="1">
    <location>
        <begin position="138"/>
        <end position="169"/>
    </location>
</feature>
<comment type="caution">
    <text evidence="2">The sequence shown here is derived from an EMBL/GenBank/DDBJ whole genome shotgun (WGS) entry which is preliminary data.</text>
</comment>
<dbReference type="STRING" id="1650663.GCA_001486665_01261"/>
<gene>
    <name evidence="2" type="ORF">EDD77_12358</name>
</gene>
<evidence type="ECO:0000256" key="1">
    <source>
        <dbReference type="SAM" id="MobiDB-lite"/>
    </source>
</evidence>
<evidence type="ECO:0000313" key="2">
    <source>
        <dbReference type="EMBL" id="TCL54202.1"/>
    </source>
</evidence>
<feature type="compositionally biased region" description="Acidic residues" evidence="1">
    <location>
        <begin position="151"/>
        <end position="169"/>
    </location>
</feature>
<sequence length="169" mass="19722">MDEQQHNALELPKGLYEPVLRQPMELDFLLGQELSLCFHDLDGSHVFKTCYGDICKAVNALRDYARLLEMACEQWDLTGFHRALYEYHAEKMREIAGKFQAGIGYDYDAAMEKCRRKKKRKKKEDDFGEDALVLAFKRTKQPAEQMKEADTDVDDSPWEEDEDEQESDD</sequence>
<dbReference type="AlphaFoldDB" id="A0A4V2QAX3"/>